<protein>
    <submittedName>
        <fullName evidence="5">Carbohydrate ABC transporter substrate-binding protein, CUT1 family</fullName>
    </submittedName>
</protein>
<feature type="chain" id="PRO_5039069156" evidence="4">
    <location>
        <begin position="22"/>
        <end position="431"/>
    </location>
</feature>
<sequence length="431" mass="47195">MSIKKVFALILSALIILSVFSGCGKSAATDNSTNNTNTTADETKLKGEIEMWSTFTELENKVLTEKVIPAFNQKYPDIKVNVTPMPSGDDYKKKIITAATTGTTPDLARIDITDIAQYANEGFLLAVDDLPGFKELKDATFEGPMDTNFFNGHYYGVPLDTNTKVAIYNKRLLAEAGFTEAPKTMDELEQAALKIKEKKVKGIAIGGANTWSMPPYFLSLGGKFTDENNQKATGYFNSPESVKALEKIVEWKDKGIIGDCLLGGEGTWEGFNNAHYMMLDDGPWWYPANKEQKEVKDNVIFAPIPKGAGGSVSIVGGEDTIIFKDSKNKEQAWAFAKFLASDEAQTIFAQELGMMPVCKATANKDVVTNNPILKVYVEQLSSTWARTPSAKWGEISNVIGEAFEKALRKKATPKDALDAAAAKIDELLSQK</sequence>
<dbReference type="GO" id="GO:0015768">
    <property type="term" value="P:maltose transport"/>
    <property type="evidence" value="ECO:0007669"/>
    <property type="project" value="TreeGrafter"/>
</dbReference>
<reference evidence="6" key="1">
    <citation type="submission" date="2017-02" db="EMBL/GenBank/DDBJ databases">
        <authorList>
            <person name="Varghese N."/>
            <person name="Submissions S."/>
        </authorList>
    </citation>
    <scope>NUCLEOTIDE SEQUENCE [LARGE SCALE GENOMIC DNA]</scope>
    <source>
        <strain evidence="6">USBA 833</strain>
    </source>
</reference>
<dbReference type="SUPFAM" id="SSF53850">
    <property type="entry name" value="Periplasmic binding protein-like II"/>
    <property type="match status" value="1"/>
</dbReference>
<dbReference type="PROSITE" id="PS51257">
    <property type="entry name" value="PROKAR_LIPOPROTEIN"/>
    <property type="match status" value="1"/>
</dbReference>
<evidence type="ECO:0000256" key="3">
    <source>
        <dbReference type="ARBA" id="ARBA00022729"/>
    </source>
</evidence>
<dbReference type="GO" id="GO:0042956">
    <property type="term" value="P:maltodextrin transmembrane transport"/>
    <property type="evidence" value="ECO:0007669"/>
    <property type="project" value="TreeGrafter"/>
</dbReference>
<keyword evidence="3 4" id="KW-0732">Signal</keyword>
<evidence type="ECO:0000256" key="2">
    <source>
        <dbReference type="ARBA" id="ARBA00022448"/>
    </source>
</evidence>
<proteinExistence type="inferred from homology"/>
<accession>A0A1T4XU68</accession>
<dbReference type="Pfam" id="PF13416">
    <property type="entry name" value="SBP_bac_8"/>
    <property type="match status" value="1"/>
</dbReference>
<dbReference type="AlphaFoldDB" id="A0A1T4XU68"/>
<comment type="similarity">
    <text evidence="1">Belongs to the bacterial solute-binding protein 1 family.</text>
</comment>
<feature type="signal peptide" evidence="4">
    <location>
        <begin position="1"/>
        <end position="21"/>
    </location>
</feature>
<gene>
    <name evidence="5" type="ORF">SAMN05443428_11346</name>
</gene>
<evidence type="ECO:0000313" key="5">
    <source>
        <dbReference type="EMBL" id="SKA93077.1"/>
    </source>
</evidence>
<evidence type="ECO:0000256" key="1">
    <source>
        <dbReference type="ARBA" id="ARBA00008520"/>
    </source>
</evidence>
<dbReference type="Gene3D" id="3.40.190.10">
    <property type="entry name" value="Periplasmic binding protein-like II"/>
    <property type="match status" value="2"/>
</dbReference>
<keyword evidence="6" id="KW-1185">Reference proteome</keyword>
<dbReference type="PANTHER" id="PTHR30061:SF50">
    <property type="entry name" value="MALTOSE_MALTODEXTRIN-BINDING PERIPLASMIC PROTEIN"/>
    <property type="match status" value="1"/>
</dbReference>
<dbReference type="OrthoDB" id="9808332at2"/>
<dbReference type="STRING" id="1147123.SAMN05443428_11346"/>
<name>A0A1T4XU68_9CLOT</name>
<keyword evidence="2" id="KW-0813">Transport</keyword>
<dbReference type="EMBL" id="FUYH01000013">
    <property type="protein sequence ID" value="SKA93077.1"/>
    <property type="molecule type" value="Genomic_DNA"/>
</dbReference>
<dbReference type="GO" id="GO:1901982">
    <property type="term" value="F:maltose binding"/>
    <property type="evidence" value="ECO:0007669"/>
    <property type="project" value="TreeGrafter"/>
</dbReference>
<dbReference type="GO" id="GO:0055052">
    <property type="term" value="C:ATP-binding cassette (ABC) transporter complex, substrate-binding subunit-containing"/>
    <property type="evidence" value="ECO:0007669"/>
    <property type="project" value="TreeGrafter"/>
</dbReference>
<dbReference type="PANTHER" id="PTHR30061">
    <property type="entry name" value="MALTOSE-BINDING PERIPLASMIC PROTEIN"/>
    <property type="match status" value="1"/>
</dbReference>
<organism evidence="5 6">
    <name type="scientific">Caloramator quimbayensis</name>
    <dbReference type="NCBI Taxonomy" id="1147123"/>
    <lineage>
        <taxon>Bacteria</taxon>
        <taxon>Bacillati</taxon>
        <taxon>Bacillota</taxon>
        <taxon>Clostridia</taxon>
        <taxon>Eubacteriales</taxon>
        <taxon>Clostridiaceae</taxon>
        <taxon>Caloramator</taxon>
    </lineage>
</organism>
<evidence type="ECO:0000256" key="4">
    <source>
        <dbReference type="SAM" id="SignalP"/>
    </source>
</evidence>
<dbReference type="InterPro" id="IPR006059">
    <property type="entry name" value="SBP"/>
</dbReference>
<dbReference type="RefSeq" id="WP_078696899.1">
    <property type="nucleotide sequence ID" value="NZ_FUYH01000013.1"/>
</dbReference>
<evidence type="ECO:0000313" key="6">
    <source>
        <dbReference type="Proteomes" id="UP000190105"/>
    </source>
</evidence>
<dbReference type="Proteomes" id="UP000190105">
    <property type="component" value="Unassembled WGS sequence"/>
</dbReference>